<protein>
    <recommendedName>
        <fullName evidence="5">Vegetative incompatibility protein HET-E-1</fullName>
    </recommendedName>
</protein>
<dbReference type="PANTHER" id="PTHR10622:SF10">
    <property type="entry name" value="HET DOMAIN-CONTAINING PROTEIN"/>
    <property type="match status" value="1"/>
</dbReference>
<dbReference type="Proteomes" id="UP000696573">
    <property type="component" value="Unassembled WGS sequence"/>
</dbReference>
<evidence type="ECO:0000259" key="2">
    <source>
        <dbReference type="Pfam" id="PF26640"/>
    </source>
</evidence>
<comment type="caution">
    <text evidence="3">The sequence shown here is derived from an EMBL/GenBank/DDBJ whole genome shotgun (WGS) entry which is preliminary data.</text>
</comment>
<organism evidence="3 4">
    <name type="scientific">Clonostachys rhizophaga</name>
    <dbReference type="NCBI Taxonomy" id="160324"/>
    <lineage>
        <taxon>Eukaryota</taxon>
        <taxon>Fungi</taxon>
        <taxon>Dikarya</taxon>
        <taxon>Ascomycota</taxon>
        <taxon>Pezizomycotina</taxon>
        <taxon>Sordariomycetes</taxon>
        <taxon>Hypocreomycetidae</taxon>
        <taxon>Hypocreales</taxon>
        <taxon>Bionectriaceae</taxon>
        <taxon>Clonostachys</taxon>
    </lineage>
</organism>
<gene>
    <name evidence="3" type="ORF">CRHIZ90672A_00017328</name>
</gene>
<proteinExistence type="predicted"/>
<dbReference type="OrthoDB" id="20872at2759"/>
<accession>A0A9N9VX65</accession>
<dbReference type="InterPro" id="IPR010730">
    <property type="entry name" value="HET"/>
</dbReference>
<dbReference type="InterPro" id="IPR058525">
    <property type="entry name" value="DUF8212"/>
</dbReference>
<feature type="domain" description="DUF8212" evidence="2">
    <location>
        <begin position="234"/>
        <end position="289"/>
    </location>
</feature>
<evidence type="ECO:0000259" key="1">
    <source>
        <dbReference type="Pfam" id="PF06985"/>
    </source>
</evidence>
<evidence type="ECO:0000313" key="3">
    <source>
        <dbReference type="EMBL" id="CAH0035109.1"/>
    </source>
</evidence>
<evidence type="ECO:0008006" key="5">
    <source>
        <dbReference type="Google" id="ProtNLM"/>
    </source>
</evidence>
<dbReference type="Pfam" id="PF06985">
    <property type="entry name" value="HET"/>
    <property type="match status" value="1"/>
</dbReference>
<sequence length="541" mass="60737">MRLLDAETYLLKDSHDHLQAEPYAILSHTWTDHEITFKDLATNGSQEKLRADVKISGCCKKASAHGLNYVWIDTICIDKSSSAELSEAINSMYEWYSGAAVCYAYLLDVSSSDPNVRESELRRSRWFTRAWTLQELLAPREVVFYDSSWRRIGRKVKSRPGEDFHLKPFDQLLGDISGISTNYLVASASIERAEVAMKMRWAARRQATRREDVAYSLMGIFGVNMAMLYGEGDKAFTRLQEQIIANSDDETIFAWSHLPNGRHSHSLLAESPADFENSMNVYGDSSLSSQPQFSSHYSLTNKGLLIERQMLALPEPFGGFLLLLGCAYNPYGARPIIPDLPVAVLPLMPSTASRTTHGQLQRPSGVAVVGIRRRYIRNRTMKVYIAKSVSSHPAFGHRGLRLSTKSGVLTADLHLLESYPLSWEVRLDNDAFVRPLQDTASSHGEKSQQRLLLRVRGSNNVDYVVSLEYAFTSERPISLGFDITKMHGHPSLADLILEKHGNVLRGTNNSHATSEDGCVSLGLDKTDPHSWILRFHTRNES</sequence>
<evidence type="ECO:0000313" key="4">
    <source>
        <dbReference type="Proteomes" id="UP000696573"/>
    </source>
</evidence>
<feature type="domain" description="Heterokaryon incompatibility" evidence="1">
    <location>
        <begin position="23"/>
        <end position="112"/>
    </location>
</feature>
<reference evidence="3" key="1">
    <citation type="submission" date="2021-10" db="EMBL/GenBank/DDBJ databases">
        <authorList>
            <person name="Piombo E."/>
        </authorList>
    </citation>
    <scope>NUCLEOTIDE SEQUENCE</scope>
</reference>
<dbReference type="AlphaFoldDB" id="A0A9N9VX65"/>
<dbReference type="PANTHER" id="PTHR10622">
    <property type="entry name" value="HET DOMAIN-CONTAINING PROTEIN"/>
    <property type="match status" value="1"/>
</dbReference>
<dbReference type="EMBL" id="CABFNQ020000752">
    <property type="protein sequence ID" value="CAH0035109.1"/>
    <property type="molecule type" value="Genomic_DNA"/>
</dbReference>
<keyword evidence="4" id="KW-1185">Reference proteome</keyword>
<dbReference type="Pfam" id="PF26640">
    <property type="entry name" value="DUF8212"/>
    <property type="match status" value="1"/>
</dbReference>
<name>A0A9N9VX65_9HYPO</name>